<gene>
    <name evidence="2" type="ORF">GCM10017621_30120</name>
</gene>
<feature type="compositionally biased region" description="Basic and acidic residues" evidence="1">
    <location>
        <begin position="22"/>
        <end position="32"/>
    </location>
</feature>
<dbReference type="EMBL" id="BSFE01000011">
    <property type="protein sequence ID" value="GLK53504.1"/>
    <property type="molecule type" value="Genomic_DNA"/>
</dbReference>
<keyword evidence="3" id="KW-1185">Reference proteome</keyword>
<evidence type="ECO:0000313" key="3">
    <source>
        <dbReference type="Proteomes" id="UP001143486"/>
    </source>
</evidence>
<accession>A0A9W6MQ06</accession>
<evidence type="ECO:0000313" key="2">
    <source>
        <dbReference type="EMBL" id="GLK53504.1"/>
    </source>
</evidence>
<reference evidence="2" key="1">
    <citation type="journal article" date="2014" name="Int. J. Syst. Evol. Microbiol.">
        <title>Complete genome sequence of Corynebacterium casei LMG S-19264T (=DSM 44701T), isolated from a smear-ripened cheese.</title>
        <authorList>
            <consortium name="US DOE Joint Genome Institute (JGI-PGF)"/>
            <person name="Walter F."/>
            <person name="Albersmeier A."/>
            <person name="Kalinowski J."/>
            <person name="Ruckert C."/>
        </authorList>
    </citation>
    <scope>NUCLEOTIDE SEQUENCE</scope>
    <source>
        <strain evidence="2">VKM B-1513</strain>
    </source>
</reference>
<feature type="compositionally biased region" description="Polar residues" evidence="1">
    <location>
        <begin position="12"/>
        <end position="21"/>
    </location>
</feature>
<protein>
    <submittedName>
        <fullName evidence="2">Uncharacterized protein</fullName>
    </submittedName>
</protein>
<dbReference type="Proteomes" id="UP001143486">
    <property type="component" value="Unassembled WGS sequence"/>
</dbReference>
<comment type="caution">
    <text evidence="2">The sequence shown here is derived from an EMBL/GenBank/DDBJ whole genome shotgun (WGS) entry which is preliminary data.</text>
</comment>
<evidence type="ECO:0000256" key="1">
    <source>
        <dbReference type="SAM" id="MobiDB-lite"/>
    </source>
</evidence>
<dbReference type="AlphaFoldDB" id="A0A9W6MQ06"/>
<proteinExistence type="predicted"/>
<feature type="region of interest" description="Disordered" evidence="1">
    <location>
        <begin position="1"/>
        <end position="33"/>
    </location>
</feature>
<name>A0A9W6MQ06_9PROT</name>
<sequence length="482" mass="52225">MADAAQLMADPQHTNPRVTWSESREIDRDRSHPLAQAQRFTIVAARSGEGAGDVLGRLGLADHVDIANHVHGNDPADIARFPINTPRMVSTNAYAGLAGHAKKSVTPAGVGYTPSSIVIVSDTALRTARDAYLIAAASRELGAGKVIVIVEPHRTDALDLMSVHAAVRAGVASDYSAPARFSLIDRPVSLAAAIEPVRDRFVEARHDNVSLAAARYFMSKSEASLVAHDSQMIRDLNLACWSLAYDPAHQPNFIELDSLEPVHPDIYSVRTGAGIRDGDTLRVDDPGSTDLVANSRFSVMNIRPLENLAIAKNENNRYRRLNLTDLHDRGVRLTLHRSTRLRLREGEPISLTLPGRGRSRGRVALVSKSSIAFSIAGEGHLQVSDNDNAFKDVRLEYASSRVCPASPASIVAARIHDCTALGSFTPGAAYTAARMVERGRLSDVTLVTEDTQTFFRHAEHVHPGDAADLDARVELLTEMSRG</sequence>
<organism evidence="2 3">
    <name type="scientific">Maricaulis virginensis</name>
    <dbReference type="NCBI Taxonomy" id="144022"/>
    <lineage>
        <taxon>Bacteria</taxon>
        <taxon>Pseudomonadati</taxon>
        <taxon>Pseudomonadota</taxon>
        <taxon>Alphaproteobacteria</taxon>
        <taxon>Maricaulales</taxon>
        <taxon>Maricaulaceae</taxon>
        <taxon>Maricaulis</taxon>
    </lineage>
</organism>
<reference evidence="2" key="2">
    <citation type="submission" date="2023-01" db="EMBL/GenBank/DDBJ databases">
        <authorList>
            <person name="Sun Q."/>
            <person name="Evtushenko L."/>
        </authorList>
    </citation>
    <scope>NUCLEOTIDE SEQUENCE</scope>
    <source>
        <strain evidence="2">VKM B-1513</strain>
    </source>
</reference>